<dbReference type="RefSeq" id="WP_379942430.1">
    <property type="nucleotide sequence ID" value="NZ_JBHTIB010000012.1"/>
</dbReference>
<gene>
    <name evidence="1" type="ORF">ACFQ0I_11580</name>
</gene>
<evidence type="ECO:0000313" key="2">
    <source>
        <dbReference type="Proteomes" id="UP001597011"/>
    </source>
</evidence>
<evidence type="ECO:0000313" key="1">
    <source>
        <dbReference type="EMBL" id="MFD0836412.1"/>
    </source>
</evidence>
<name>A0ABW3BV65_9FLAO</name>
<reference evidence="2" key="1">
    <citation type="journal article" date="2019" name="Int. J. Syst. Evol. Microbiol.">
        <title>The Global Catalogue of Microorganisms (GCM) 10K type strain sequencing project: providing services to taxonomists for standard genome sequencing and annotation.</title>
        <authorList>
            <consortium name="The Broad Institute Genomics Platform"/>
            <consortium name="The Broad Institute Genome Sequencing Center for Infectious Disease"/>
            <person name="Wu L."/>
            <person name="Ma J."/>
        </authorList>
    </citation>
    <scope>NUCLEOTIDE SEQUENCE [LARGE SCALE GENOMIC DNA]</scope>
    <source>
        <strain evidence="2">CCUG 60529</strain>
    </source>
</reference>
<proteinExistence type="predicted"/>
<evidence type="ECO:0008006" key="3">
    <source>
        <dbReference type="Google" id="ProtNLM"/>
    </source>
</evidence>
<dbReference type="Proteomes" id="UP001597011">
    <property type="component" value="Unassembled WGS sequence"/>
</dbReference>
<comment type="caution">
    <text evidence="1">The sequence shown here is derived from an EMBL/GenBank/DDBJ whole genome shotgun (WGS) entry which is preliminary data.</text>
</comment>
<sequence length="209" mass="24173">MIKNIGFVIVCIVLNNYTYSQNDDLKSKVLDQIAIESCDCITQKNIDFENEEIETITKNFGLCIIQSYTNNKEEADKHLDIAFTDSNSMRQLGEQVGVKMLTHCSDYVMALARDGKSTNKVVTTELTDITGVVFNVEKSNMFVMVEIKDDLKRSYKLLWLEYFEGENVLRDLNKLNKTKVKISYVDTEMYDPKINEYRNFKVIKKLSIL</sequence>
<organism evidence="1 2">
    <name type="scientific">Mariniflexile aquimaris</name>
    <dbReference type="NCBI Taxonomy" id="881009"/>
    <lineage>
        <taxon>Bacteria</taxon>
        <taxon>Pseudomonadati</taxon>
        <taxon>Bacteroidota</taxon>
        <taxon>Flavobacteriia</taxon>
        <taxon>Flavobacteriales</taxon>
        <taxon>Flavobacteriaceae</taxon>
        <taxon>Mariniflexile</taxon>
    </lineage>
</organism>
<keyword evidence="2" id="KW-1185">Reference proteome</keyword>
<dbReference type="EMBL" id="JBHTIB010000012">
    <property type="protein sequence ID" value="MFD0836412.1"/>
    <property type="molecule type" value="Genomic_DNA"/>
</dbReference>
<accession>A0ABW3BV65</accession>
<protein>
    <recommendedName>
        <fullName evidence="3">Outer membrane lipoprotein-sorting protein</fullName>
    </recommendedName>
</protein>